<organism evidence="2 3">
    <name type="scientific">Knoellia subterranea KCTC 19937</name>
    <dbReference type="NCBI Taxonomy" id="1385521"/>
    <lineage>
        <taxon>Bacteria</taxon>
        <taxon>Bacillati</taxon>
        <taxon>Actinomycetota</taxon>
        <taxon>Actinomycetes</taxon>
        <taxon>Micrococcales</taxon>
        <taxon>Intrasporangiaceae</taxon>
        <taxon>Knoellia</taxon>
    </lineage>
</organism>
<dbReference type="Proteomes" id="UP000030011">
    <property type="component" value="Unassembled WGS sequence"/>
</dbReference>
<comment type="caution">
    <text evidence="2">The sequence shown here is derived from an EMBL/GenBank/DDBJ whole genome shotgun (WGS) entry which is preliminary data.</text>
</comment>
<name>A0A0A0JQV6_9MICO</name>
<dbReference type="EMBL" id="AVPK01000001">
    <property type="protein sequence ID" value="KGN39543.1"/>
    <property type="molecule type" value="Genomic_DNA"/>
</dbReference>
<evidence type="ECO:0000313" key="3">
    <source>
        <dbReference type="Proteomes" id="UP000030011"/>
    </source>
</evidence>
<feature type="region of interest" description="Disordered" evidence="1">
    <location>
        <begin position="61"/>
        <end position="89"/>
    </location>
</feature>
<reference evidence="2 3" key="1">
    <citation type="submission" date="2013-08" db="EMBL/GenBank/DDBJ databases">
        <title>The genome sequence of Knoellia subterranea.</title>
        <authorList>
            <person name="Zhu W."/>
            <person name="Wang G."/>
        </authorList>
    </citation>
    <scope>NUCLEOTIDE SEQUENCE [LARGE SCALE GENOMIC DNA]</scope>
    <source>
        <strain evidence="2 3">KCTC 19937</strain>
    </source>
</reference>
<evidence type="ECO:0000256" key="1">
    <source>
        <dbReference type="SAM" id="MobiDB-lite"/>
    </source>
</evidence>
<keyword evidence="3" id="KW-1185">Reference proteome</keyword>
<sequence>MTYPGGMLEYTLADYDPLIDGDEVEWARRLDEQGWRTWHGTGVRVNVNGRGAKCWSLRRKPSAPLQSRGVPAAGRTTGEAVRASRPDGP</sequence>
<proteinExistence type="predicted"/>
<protein>
    <submittedName>
        <fullName evidence="2">Uncharacterized protein</fullName>
    </submittedName>
</protein>
<dbReference type="AlphaFoldDB" id="A0A0A0JQV6"/>
<accession>A0A0A0JQV6</accession>
<gene>
    <name evidence="2" type="ORF">N803_00345</name>
</gene>
<evidence type="ECO:0000313" key="2">
    <source>
        <dbReference type="EMBL" id="KGN39543.1"/>
    </source>
</evidence>
<dbReference type="OrthoDB" id="9994840at2"/>